<keyword evidence="6 8" id="KW-1133">Transmembrane helix</keyword>
<keyword evidence="2" id="KW-1003">Cell membrane</keyword>
<organism evidence="9 10">
    <name type="scientific">Candidatus Roizmanbacteria bacterium RIFCSPHIGHO2_01_FULL_39_24</name>
    <dbReference type="NCBI Taxonomy" id="1802032"/>
    <lineage>
        <taxon>Bacteria</taxon>
        <taxon>Candidatus Roizmaniibacteriota</taxon>
    </lineage>
</organism>
<dbReference type="GO" id="GO:0008360">
    <property type="term" value="P:regulation of cell shape"/>
    <property type="evidence" value="ECO:0007669"/>
    <property type="project" value="UniProtKB-KW"/>
</dbReference>
<feature type="transmembrane region" description="Helical" evidence="8">
    <location>
        <begin position="245"/>
        <end position="273"/>
    </location>
</feature>
<evidence type="ECO:0000256" key="7">
    <source>
        <dbReference type="ARBA" id="ARBA00023136"/>
    </source>
</evidence>
<keyword evidence="5" id="KW-0573">Peptidoglycan synthesis</keyword>
<gene>
    <name evidence="9" type="ORF">A2799_04880</name>
</gene>
<evidence type="ECO:0008006" key="11">
    <source>
        <dbReference type="Google" id="ProtNLM"/>
    </source>
</evidence>
<evidence type="ECO:0000256" key="6">
    <source>
        <dbReference type="ARBA" id="ARBA00022989"/>
    </source>
</evidence>
<sequence>MIKKGFITTGIFIISTCIQLISQIVVTRIYGASLSLDIFLAAVAVPTIIVTVIYATLNDAFLPLLAQRKHDEKETYLLSHIITLTTITFFVSLIISIVSDPLSALLYGQRGIEFVHNVSFQIRYLFLSIPVSVAATLLGSYFYERKDFIRFPFAQLLGSAINLLIIYYFAPIIGIWALVSAFVINIVIQIFFIIPRKIFSVRFIIASPWPILIAWTPLIIGNIAMRSDTLLVRSFAVGLPDGYLVYLNLVVKVFSLATSVATIGIQVLLLPHIIEYFNDKNYTRLFITVRKAKIGSILVSMSITMLLLFIAPFFITLLFVGGKFTAEDALVTNKLLPLFVLPSIGWGINTIFMQPLIALKKQYVVGALNVLAMILGFSVGYVTKLHFGPLFGILTGLTTLIFSGIIGSEFVWQYYKNQIQKSQSSS</sequence>
<keyword evidence="7 8" id="KW-0472">Membrane</keyword>
<evidence type="ECO:0000256" key="8">
    <source>
        <dbReference type="SAM" id="Phobius"/>
    </source>
</evidence>
<feature type="transmembrane region" description="Helical" evidence="8">
    <location>
        <begin position="294"/>
        <end position="315"/>
    </location>
</feature>
<feature type="transmembrane region" description="Helical" evidence="8">
    <location>
        <begin position="38"/>
        <end position="57"/>
    </location>
</feature>
<reference evidence="9 10" key="1">
    <citation type="journal article" date="2016" name="Nat. Commun.">
        <title>Thousands of microbial genomes shed light on interconnected biogeochemical processes in an aquifer system.</title>
        <authorList>
            <person name="Anantharaman K."/>
            <person name="Brown C.T."/>
            <person name="Hug L.A."/>
            <person name="Sharon I."/>
            <person name="Castelle C.J."/>
            <person name="Probst A.J."/>
            <person name="Thomas B.C."/>
            <person name="Singh A."/>
            <person name="Wilkins M.J."/>
            <person name="Karaoz U."/>
            <person name="Brodie E.L."/>
            <person name="Williams K.H."/>
            <person name="Hubbard S.S."/>
            <person name="Banfield J.F."/>
        </authorList>
    </citation>
    <scope>NUCLEOTIDE SEQUENCE [LARGE SCALE GENOMIC DNA]</scope>
</reference>
<evidence type="ECO:0000256" key="3">
    <source>
        <dbReference type="ARBA" id="ARBA00022692"/>
    </source>
</evidence>
<dbReference type="GO" id="GO:0009252">
    <property type="term" value="P:peptidoglycan biosynthetic process"/>
    <property type="evidence" value="ECO:0007669"/>
    <property type="project" value="UniProtKB-KW"/>
</dbReference>
<comment type="caution">
    <text evidence="9">The sequence shown here is derived from an EMBL/GenBank/DDBJ whole genome shotgun (WGS) entry which is preliminary data.</text>
</comment>
<keyword evidence="4" id="KW-0133">Cell shape</keyword>
<feature type="transmembrane region" description="Helical" evidence="8">
    <location>
        <begin position="201"/>
        <end position="225"/>
    </location>
</feature>
<name>A0A1F7GKK7_9BACT</name>
<comment type="subcellular location">
    <subcellularLocation>
        <location evidence="1">Cell membrane</location>
        <topology evidence="1">Multi-pass membrane protein</topology>
    </subcellularLocation>
</comment>
<dbReference type="EMBL" id="MFZH01000011">
    <property type="protein sequence ID" value="OGK19468.1"/>
    <property type="molecule type" value="Genomic_DNA"/>
</dbReference>
<feature type="transmembrane region" description="Helical" evidence="8">
    <location>
        <begin position="335"/>
        <end position="352"/>
    </location>
</feature>
<evidence type="ECO:0000256" key="5">
    <source>
        <dbReference type="ARBA" id="ARBA00022984"/>
    </source>
</evidence>
<dbReference type="GO" id="GO:0005886">
    <property type="term" value="C:plasma membrane"/>
    <property type="evidence" value="ECO:0007669"/>
    <property type="project" value="UniProtKB-SubCell"/>
</dbReference>
<keyword evidence="3 8" id="KW-0812">Transmembrane</keyword>
<feature type="transmembrane region" description="Helical" evidence="8">
    <location>
        <begin position="364"/>
        <end position="383"/>
    </location>
</feature>
<feature type="transmembrane region" description="Helical" evidence="8">
    <location>
        <begin position="175"/>
        <end position="194"/>
    </location>
</feature>
<evidence type="ECO:0000256" key="2">
    <source>
        <dbReference type="ARBA" id="ARBA00022475"/>
    </source>
</evidence>
<evidence type="ECO:0000313" key="9">
    <source>
        <dbReference type="EMBL" id="OGK19468.1"/>
    </source>
</evidence>
<feature type="transmembrane region" description="Helical" evidence="8">
    <location>
        <begin position="124"/>
        <end position="143"/>
    </location>
</feature>
<dbReference type="Proteomes" id="UP000176850">
    <property type="component" value="Unassembled WGS sequence"/>
</dbReference>
<dbReference type="InterPro" id="IPR004268">
    <property type="entry name" value="MurJ"/>
</dbReference>
<dbReference type="Pfam" id="PF03023">
    <property type="entry name" value="MurJ"/>
    <property type="match status" value="1"/>
</dbReference>
<dbReference type="PANTHER" id="PTHR30250:SF11">
    <property type="entry name" value="O-ANTIGEN TRANSPORTER-RELATED"/>
    <property type="match status" value="1"/>
</dbReference>
<dbReference type="InterPro" id="IPR050833">
    <property type="entry name" value="Poly_Biosynth_Transport"/>
</dbReference>
<evidence type="ECO:0000256" key="4">
    <source>
        <dbReference type="ARBA" id="ARBA00022960"/>
    </source>
</evidence>
<feature type="transmembrane region" description="Helical" evidence="8">
    <location>
        <begin position="77"/>
        <end position="98"/>
    </location>
</feature>
<feature type="transmembrane region" description="Helical" evidence="8">
    <location>
        <begin position="389"/>
        <end position="412"/>
    </location>
</feature>
<dbReference type="AlphaFoldDB" id="A0A1F7GKK7"/>
<feature type="transmembrane region" description="Helical" evidence="8">
    <location>
        <begin position="7"/>
        <end position="26"/>
    </location>
</feature>
<protein>
    <recommendedName>
        <fullName evidence="11">Polysaccharide biosynthesis protein C-terminal domain-containing protein</fullName>
    </recommendedName>
</protein>
<dbReference type="PANTHER" id="PTHR30250">
    <property type="entry name" value="PST FAMILY PREDICTED COLANIC ACID TRANSPORTER"/>
    <property type="match status" value="1"/>
</dbReference>
<accession>A0A1F7GKK7</accession>
<evidence type="ECO:0000313" key="10">
    <source>
        <dbReference type="Proteomes" id="UP000176850"/>
    </source>
</evidence>
<feature type="transmembrane region" description="Helical" evidence="8">
    <location>
        <begin position="150"/>
        <end position="169"/>
    </location>
</feature>
<proteinExistence type="predicted"/>
<evidence type="ECO:0000256" key="1">
    <source>
        <dbReference type="ARBA" id="ARBA00004651"/>
    </source>
</evidence>